<sequence length="36" mass="4385">MLLMLHHQHGLLFMKGIWTRNIHGIKRITFRHFFGP</sequence>
<dbReference type="EMBL" id="AMYD01004127">
    <property type="protein sequence ID" value="EQB44009.1"/>
    <property type="molecule type" value="Genomic_DNA"/>
</dbReference>
<reference evidence="2" key="1">
    <citation type="journal article" date="2013" name="Mol. Plant Microbe Interact.">
        <title>Global aspects of pacC regulation of pathogenicity genes in Colletotrichum gloeosporioides as revealed by transcriptome analysis.</title>
        <authorList>
            <person name="Alkan N."/>
            <person name="Meng X."/>
            <person name="Friedlander G."/>
            <person name="Reuveni E."/>
            <person name="Sukno S."/>
            <person name="Sherman A."/>
            <person name="Thon M."/>
            <person name="Fluhr R."/>
            <person name="Prusky D."/>
        </authorList>
    </citation>
    <scope>NUCLEOTIDE SEQUENCE [LARGE SCALE GENOMIC DNA]</scope>
    <source>
        <strain evidence="2">Cg-14</strain>
    </source>
</reference>
<gene>
    <name evidence="1" type="ORF">CGLO_17284</name>
</gene>
<name>T0JX21_COLGC</name>
<accession>T0JX21</accession>
<comment type="caution">
    <text evidence="1">The sequence shown here is derived from an EMBL/GenBank/DDBJ whole genome shotgun (WGS) entry which is preliminary data.</text>
</comment>
<protein>
    <submittedName>
        <fullName evidence="1">Uncharacterized protein</fullName>
    </submittedName>
</protein>
<dbReference type="HOGENOM" id="CLU_3359638_0_0_1"/>
<evidence type="ECO:0000313" key="1">
    <source>
        <dbReference type="EMBL" id="EQB44009.1"/>
    </source>
</evidence>
<evidence type="ECO:0000313" key="2">
    <source>
        <dbReference type="Proteomes" id="UP000015530"/>
    </source>
</evidence>
<organism evidence="1 2">
    <name type="scientific">Colletotrichum gloeosporioides (strain Cg-14)</name>
    <name type="common">Anthracnose fungus</name>
    <name type="synonym">Glomerella cingulata</name>
    <dbReference type="NCBI Taxonomy" id="1237896"/>
    <lineage>
        <taxon>Eukaryota</taxon>
        <taxon>Fungi</taxon>
        <taxon>Dikarya</taxon>
        <taxon>Ascomycota</taxon>
        <taxon>Pezizomycotina</taxon>
        <taxon>Sordariomycetes</taxon>
        <taxon>Hypocreomycetidae</taxon>
        <taxon>Glomerellales</taxon>
        <taxon>Glomerellaceae</taxon>
        <taxon>Colletotrichum</taxon>
        <taxon>Colletotrichum gloeosporioides species complex</taxon>
    </lineage>
</organism>
<dbReference type="Proteomes" id="UP000015530">
    <property type="component" value="Unassembled WGS sequence"/>
</dbReference>
<dbReference type="AlphaFoldDB" id="T0JX21"/>
<proteinExistence type="predicted"/>